<dbReference type="RefSeq" id="WP_152291396.1">
    <property type="nucleotide sequence ID" value="NZ_VTPV01000022.1"/>
</dbReference>
<gene>
    <name evidence="1" type="ORF">F8D52_22465</name>
</gene>
<evidence type="ECO:0008006" key="3">
    <source>
        <dbReference type="Google" id="ProtNLM"/>
    </source>
</evidence>
<reference evidence="1 2" key="1">
    <citation type="journal article" date="2019" name="Stand. Genomic Sci.">
        <title>Draft Whole-Genome Sequence of a Novel Chryseobacterium viscerum Strain Isolated from Fresh Water at Dripping Springs, New Mexico.</title>
        <authorList>
            <person name="Kyndt J.A."/>
            <person name="Moore T.C."/>
        </authorList>
    </citation>
    <scope>NUCLEOTIDE SEQUENCE [LARGE SCALE GENOMIC DNA]</scope>
    <source>
        <strain evidence="1 2">DPS</strain>
    </source>
</reference>
<dbReference type="InterPro" id="IPR011050">
    <property type="entry name" value="Pectin_lyase_fold/virulence"/>
</dbReference>
<dbReference type="SUPFAM" id="SSF51126">
    <property type="entry name" value="Pectin lyase-like"/>
    <property type="match status" value="1"/>
</dbReference>
<keyword evidence="2" id="KW-1185">Reference proteome</keyword>
<proteinExistence type="predicted"/>
<sequence length="1026" mass="112788">MSNNLNTIKGLLPDNTTREISEKDLRDSFEFTYEDIEDKLTVDKANLLYLALSDFVVNGKIKADKIEALALSELIVAVETSLSEFMANNIVYEYQIHDFIAIPDGSGNFSLYIFRGGNKTFSGNYIPLGLSRITIPMVEGLQNALNSKLNSPTITGKFILNSTPGTSSWNKISPAVNYLLFWNAETFIQSSAYYDGNNFGIGLTNPSELLHINGRVRTKAVVLDNNSEEIPGQITYFNRRFRGTDVTGTARNFMYFDFSDYKELWQSFTNPQKNEMRSFLNISDGYKGVLRRNTATPSISGLYRLLELGTYPNLSPAEDENGNSIVITAIDGKFNDAYFDGSKWFLSKISVPEITAEQIFDPSNNIKASTMKATADRYDVSLNVLDYFLNPYKISGNIDISMPRPNENKNAFLNTSWQQYATPGSPIHNGVIDISELDINIIEISIQGNQLDIAGAGIVWLGLQNSLTGAKVQLLKGSVAKGKYKFQIDKQAGYDKIYYSRVESDTILEYKKVINLPVTTNSVQKYVDETGISITQAMSDKFDRTLDVLNSFVYPKGETDWEDIDFSNIEYQGIIYNTGGLTEPQPAGAVGLIYAKDLTGVSSLRITALDMDKFGGTIAWWLGYRADNTFDVLRYGVLASGSASMKLDPQYTYYRYSRPLAGAKMQKRMVVDLPPEKDSVFKRMSTAGSGYSGILDLGSIGVKTTNTAAINTAIINLAIEEEAAKVTQRRLQFPPGYFAVNEILLGAGTIISGADKGSTVLFTNAGSVAKRIFYQPDGQVRAGEISNFAIDANNCTEGAIFINNTFGHKIMNCAIFTKAQYAISHTAALYHHLSDIYFDGGDVQLLATTTQKMANNLVRYDRLYCVKAVKNNVVLNGGSNFVFNSCNFEDSGISGDETTGGVRAINLSANGEGVDVTFNNCWSEGVRGGYIYKFENCKGSSVIRDCMLGKGGNGTGTIANAIVNINSNLLLSGTTRFSAGSHFHPFPTNIRAVGGSTTVDNPHINIGTNNVGNFKIVQYSEITYTE</sequence>
<comment type="caution">
    <text evidence="1">The sequence shown here is derived from an EMBL/GenBank/DDBJ whole genome shotgun (WGS) entry which is preliminary data.</text>
</comment>
<dbReference type="Proteomes" id="UP000326384">
    <property type="component" value="Unassembled WGS sequence"/>
</dbReference>
<evidence type="ECO:0000313" key="1">
    <source>
        <dbReference type="EMBL" id="KAB1228442.1"/>
    </source>
</evidence>
<evidence type="ECO:0000313" key="2">
    <source>
        <dbReference type="Proteomes" id="UP000326384"/>
    </source>
</evidence>
<protein>
    <recommendedName>
        <fullName evidence="3">Right-handed parallel beta-helix repeat-containing protein</fullName>
    </recommendedName>
</protein>
<name>A0A5N4BJ17_9FLAO</name>
<accession>A0A5N4BJ17</accession>
<dbReference type="EMBL" id="VTPV01000022">
    <property type="protein sequence ID" value="KAB1228442.1"/>
    <property type="molecule type" value="Genomic_DNA"/>
</dbReference>
<organism evidence="1 2">
    <name type="scientific">Chryseobacterium viscerum</name>
    <dbReference type="NCBI Taxonomy" id="1037377"/>
    <lineage>
        <taxon>Bacteria</taxon>
        <taxon>Pseudomonadati</taxon>
        <taxon>Bacteroidota</taxon>
        <taxon>Flavobacteriia</taxon>
        <taxon>Flavobacteriales</taxon>
        <taxon>Weeksellaceae</taxon>
        <taxon>Chryseobacterium group</taxon>
        <taxon>Chryseobacterium</taxon>
    </lineage>
</organism>